<dbReference type="GO" id="GO:0032259">
    <property type="term" value="P:methylation"/>
    <property type="evidence" value="ECO:0007669"/>
    <property type="project" value="UniProtKB-KW"/>
</dbReference>
<dbReference type="RefSeq" id="WP_171198165.1">
    <property type="nucleotide sequence ID" value="NZ_JABEND010000001.1"/>
</dbReference>
<dbReference type="AlphaFoldDB" id="A0A849A7T6"/>
<dbReference type="GO" id="GO:0008168">
    <property type="term" value="F:methyltransferase activity"/>
    <property type="evidence" value="ECO:0007669"/>
    <property type="project" value="UniProtKB-KW"/>
</dbReference>
<dbReference type="InterPro" id="IPR029063">
    <property type="entry name" value="SAM-dependent_MTases_sf"/>
</dbReference>
<protein>
    <submittedName>
        <fullName evidence="2">Class I SAM-dependent methyltransferase</fullName>
    </submittedName>
</protein>
<accession>A0A849A7T6</accession>
<dbReference type="Proteomes" id="UP000562984">
    <property type="component" value="Unassembled WGS sequence"/>
</dbReference>
<keyword evidence="3" id="KW-1185">Reference proteome</keyword>
<dbReference type="Gene3D" id="3.40.50.150">
    <property type="entry name" value="Vaccinia Virus protein VP39"/>
    <property type="match status" value="1"/>
</dbReference>
<comment type="caution">
    <text evidence="2">The sequence shown here is derived from an EMBL/GenBank/DDBJ whole genome shotgun (WGS) entry which is preliminary data.</text>
</comment>
<name>A0A849A7T6_9ACTN</name>
<gene>
    <name evidence="2" type="ORF">HKD39_02210</name>
</gene>
<organism evidence="2 3">
    <name type="scientific">Nakamurella aerolata</name>
    <dbReference type="NCBI Taxonomy" id="1656892"/>
    <lineage>
        <taxon>Bacteria</taxon>
        <taxon>Bacillati</taxon>
        <taxon>Actinomycetota</taxon>
        <taxon>Actinomycetes</taxon>
        <taxon>Nakamurellales</taxon>
        <taxon>Nakamurellaceae</taxon>
        <taxon>Nakamurella</taxon>
    </lineage>
</organism>
<proteinExistence type="predicted"/>
<evidence type="ECO:0000313" key="3">
    <source>
        <dbReference type="Proteomes" id="UP000562984"/>
    </source>
</evidence>
<keyword evidence="2" id="KW-0808">Transferase</keyword>
<dbReference type="Pfam" id="PF18096">
    <property type="entry name" value="Thump_like"/>
    <property type="match status" value="1"/>
</dbReference>
<dbReference type="EMBL" id="JABEND010000001">
    <property type="protein sequence ID" value="NNG34550.1"/>
    <property type="molecule type" value="Genomic_DNA"/>
</dbReference>
<keyword evidence="2" id="KW-0489">Methyltransferase</keyword>
<feature type="domain" description="THUMP-like" evidence="1">
    <location>
        <begin position="330"/>
        <end position="404"/>
    </location>
</feature>
<dbReference type="InterPro" id="IPR041497">
    <property type="entry name" value="Thump-like"/>
</dbReference>
<dbReference type="SUPFAM" id="SSF53335">
    <property type="entry name" value="S-adenosyl-L-methionine-dependent methyltransferases"/>
    <property type="match status" value="1"/>
</dbReference>
<evidence type="ECO:0000259" key="1">
    <source>
        <dbReference type="Pfam" id="PF18096"/>
    </source>
</evidence>
<evidence type="ECO:0000313" key="2">
    <source>
        <dbReference type="EMBL" id="NNG34550.1"/>
    </source>
</evidence>
<sequence>MAYRFSLDDVRYLSSAAGADTLAAVADLPLTDASLLADLTTARRVAGERAAAAVETVRLRRAAATKFGPAAARWLFTAEALQQSTPPQVARHRATRLAGSAVHDLTCSIGTDTAALAAAGSPLVLGSDLDPVRLAMAAHNHPELLLVRADALRPASRGLLGYADPARRDGTGRRITGTDTIPAIPALDEVYAARPPVLRAPPGIDYQALARPGEVELVSLDGTVREAVLWPAELAASGVRRRATVLRSRGPAGAASEPTAWELTDADPQIEPAGLPADRVGSLIGQWIVEPDPAVIRAQLVRQYAAGHRLNQVDEHIAYLYGPAKPQGTRGFRVLDAAPYAERTVSDWIRRDGVGTLEILQRGTPVVPDVLRRKLRGALSGNTTVAGTLVVTRLGKRQVAFWCRAEA</sequence>
<reference evidence="2 3" key="1">
    <citation type="submission" date="2020-05" db="EMBL/GenBank/DDBJ databases">
        <title>Nakamurella sp. DB0629 isolated from air conditioner.</title>
        <authorList>
            <person name="Kim D.H."/>
            <person name="Kim D.-U."/>
        </authorList>
    </citation>
    <scope>NUCLEOTIDE SEQUENCE [LARGE SCALE GENOMIC DNA]</scope>
    <source>
        <strain evidence="2 3">DB0629</strain>
    </source>
</reference>